<evidence type="ECO:0000256" key="1">
    <source>
        <dbReference type="ARBA" id="ARBA00022670"/>
    </source>
</evidence>
<proteinExistence type="inferred from homology"/>
<keyword evidence="2 6" id="KW-0479">Metal-binding</keyword>
<keyword evidence="5 6" id="KW-0482">Metalloprotease</keyword>
<comment type="similarity">
    <text evidence="6">Belongs to the peptidase M3 family.</text>
</comment>
<dbReference type="EMBL" id="MAGO01000016">
    <property type="protein sequence ID" value="OCC14219.1"/>
    <property type="molecule type" value="Genomic_DNA"/>
</dbReference>
<keyword evidence="1 6" id="KW-0645">Protease</keyword>
<sequence>MGRSSWITLFEKVMATLEFGEEKRSQEQVLSDLYSPDRSIRIKAHKDFTQGLLTQEHVLTHCFNTVLQDKAIEDRLRKYPNWLSYMNLTNEIQDETVDVLVKCVTDHYSIVEKYYDKKRQILGLDKLYDYDRYAPIEGIPDEIIPWEEAKEIVLSAYYDFSETFGQIGERFFEERWIHAPVLPGKTSGAFSHSTVPEAHPYILVNYTGKIRDVETLAHELGHGIHQYLSRKVGYFNSHTPLPLAETASVFGEMLVFKKLLERFQDEKVRRALICEKVESIFATVFRQIAMNRFEDAIHNARRTKGELSPQEFGKFWYETQKAMFGDSVELTDEYSHWWSYISHFIHAPGYVYSYAFGELLVLSLISMFEQGQDGFVEKYIDLLSSGGKSDPYELLEPFNIDLNDTAFWNEGLKKIDEMVDSVNV</sequence>
<keyword evidence="3 6" id="KW-0378">Hydrolase</keyword>
<dbReference type="GO" id="GO:0004222">
    <property type="term" value="F:metalloendopeptidase activity"/>
    <property type="evidence" value="ECO:0007669"/>
    <property type="project" value="InterPro"/>
</dbReference>
<evidence type="ECO:0000256" key="5">
    <source>
        <dbReference type="ARBA" id="ARBA00023049"/>
    </source>
</evidence>
<name>A0A1B9F2Q4_9BACT</name>
<dbReference type="GO" id="GO:0006508">
    <property type="term" value="P:proteolysis"/>
    <property type="evidence" value="ECO:0007669"/>
    <property type="project" value="UniProtKB-KW"/>
</dbReference>
<keyword evidence="9" id="KW-1185">Reference proteome</keyword>
<evidence type="ECO:0000256" key="6">
    <source>
        <dbReference type="RuleBase" id="RU003435"/>
    </source>
</evidence>
<keyword evidence="4 6" id="KW-0862">Zinc</keyword>
<comment type="cofactor">
    <cofactor evidence="6">
        <name>Zn(2+)</name>
        <dbReference type="ChEBI" id="CHEBI:29105"/>
    </cofactor>
    <text evidence="6">Binds 1 zinc ion.</text>
</comment>
<dbReference type="SUPFAM" id="SSF55486">
    <property type="entry name" value="Metalloproteases ('zincins'), catalytic domain"/>
    <property type="match status" value="1"/>
</dbReference>
<gene>
    <name evidence="8" type="ORF">DBT_2361</name>
</gene>
<dbReference type="GO" id="GO:0046872">
    <property type="term" value="F:metal ion binding"/>
    <property type="evidence" value="ECO:0007669"/>
    <property type="project" value="UniProtKB-UniRule"/>
</dbReference>
<evidence type="ECO:0000313" key="9">
    <source>
        <dbReference type="Proteomes" id="UP000093080"/>
    </source>
</evidence>
<dbReference type="InterPro" id="IPR045090">
    <property type="entry name" value="Pept_M3A_M3B"/>
</dbReference>
<organism evidence="8 9">
    <name type="scientific">Dissulfuribacter thermophilus</name>
    <dbReference type="NCBI Taxonomy" id="1156395"/>
    <lineage>
        <taxon>Bacteria</taxon>
        <taxon>Pseudomonadati</taxon>
        <taxon>Thermodesulfobacteriota</taxon>
        <taxon>Dissulfuribacteria</taxon>
        <taxon>Dissulfuribacterales</taxon>
        <taxon>Dissulfuribacteraceae</taxon>
        <taxon>Dissulfuribacter</taxon>
    </lineage>
</organism>
<dbReference type="CDD" id="cd09610">
    <property type="entry name" value="M3B_PepF"/>
    <property type="match status" value="1"/>
</dbReference>
<dbReference type="GO" id="GO:0006518">
    <property type="term" value="P:peptide metabolic process"/>
    <property type="evidence" value="ECO:0007669"/>
    <property type="project" value="TreeGrafter"/>
</dbReference>
<evidence type="ECO:0000256" key="4">
    <source>
        <dbReference type="ARBA" id="ARBA00022833"/>
    </source>
</evidence>
<evidence type="ECO:0000313" key="8">
    <source>
        <dbReference type="EMBL" id="OCC14219.1"/>
    </source>
</evidence>
<dbReference type="AlphaFoldDB" id="A0A1B9F2Q4"/>
<dbReference type="RefSeq" id="WP_244155358.1">
    <property type="nucleotide sequence ID" value="NZ_MAGO01000016.1"/>
</dbReference>
<dbReference type="STRING" id="1156395.DBT_2361"/>
<comment type="caution">
    <text evidence="8">The sequence shown here is derived from an EMBL/GenBank/DDBJ whole genome shotgun (WGS) entry which is preliminary data.</text>
</comment>
<dbReference type="PATRIC" id="fig|1156395.6.peg.2394"/>
<evidence type="ECO:0000259" key="7">
    <source>
        <dbReference type="Pfam" id="PF01432"/>
    </source>
</evidence>
<evidence type="ECO:0000256" key="2">
    <source>
        <dbReference type="ARBA" id="ARBA00022723"/>
    </source>
</evidence>
<accession>A0A1B9F2Q4</accession>
<evidence type="ECO:0000256" key="3">
    <source>
        <dbReference type="ARBA" id="ARBA00022801"/>
    </source>
</evidence>
<dbReference type="PANTHER" id="PTHR11804">
    <property type="entry name" value="PROTEASE M3 THIMET OLIGOPEPTIDASE-RELATED"/>
    <property type="match status" value="1"/>
</dbReference>
<dbReference type="Proteomes" id="UP000093080">
    <property type="component" value="Unassembled WGS sequence"/>
</dbReference>
<dbReference type="PANTHER" id="PTHR11804:SF5">
    <property type="entry name" value="OLIGOENDOPEPTIDASE F"/>
    <property type="match status" value="1"/>
</dbReference>
<protein>
    <submittedName>
        <fullName evidence="8">Oligoendopeptidase F</fullName>
    </submittedName>
</protein>
<reference evidence="8 9" key="1">
    <citation type="submission" date="2016-06" db="EMBL/GenBank/DDBJ databases">
        <title>Respiratory ammonification of nitrate coupled to the oxidation of elemental sulfur in deep-sea autotrophic thermophilic bacteria.</title>
        <authorList>
            <person name="Slobodkina G.B."/>
            <person name="Mardanov A.V."/>
            <person name="Ravin N.V."/>
            <person name="Frolova A.A."/>
            <person name="Viryasiv M.B."/>
            <person name="Chernyh N.A."/>
            <person name="Bonch-Osmolovskaya E.A."/>
            <person name="Slobodkin A.I."/>
        </authorList>
    </citation>
    <scope>NUCLEOTIDE SEQUENCE [LARGE SCALE GENOMIC DNA]</scope>
    <source>
        <strain evidence="8 9">S69</strain>
    </source>
</reference>
<dbReference type="Pfam" id="PF01432">
    <property type="entry name" value="Peptidase_M3"/>
    <property type="match status" value="1"/>
</dbReference>
<dbReference type="InterPro" id="IPR001567">
    <property type="entry name" value="Pept_M3A_M3B_dom"/>
</dbReference>
<dbReference type="Gene3D" id="1.10.1370.30">
    <property type="match status" value="1"/>
</dbReference>
<feature type="domain" description="Peptidase M3A/M3B catalytic" evidence="7">
    <location>
        <begin position="34"/>
        <end position="411"/>
    </location>
</feature>